<dbReference type="STRING" id="286115.A0A507CHM0"/>
<protein>
    <recommendedName>
        <fullName evidence="4">Trehalase</fullName>
        <ecNumber evidence="4">3.2.1.28</ecNumber>
    </recommendedName>
    <alternativeName>
        <fullName evidence="4">Alpha-trehalose glucohydrolase</fullName>
    </alternativeName>
</protein>
<sequence length="1306" mass="147416">MIKFIHTLIYLFAVVSSVSPAPCSSPIYCYGDILETVLRHLNASVKVFVDAPSKQPLKLVLHSFNAQAPSIKLQNHSISTFLEENFAASGSDVVHTGINYPQNPRFLTKVRDSVLLNWARHVHAFWPRLTKKWEGKLCDGCVTSFDTHASRPFIIPGGMFKEQYYWDTYFICEGLLVSEAHEMIYNMVRNLLDMVAAYGFVPNGSRIYYLNRSQPPLLTLLVSKFLSNDSITADILQLLETELEFWTTGPKAIHFNSTNSILSLSRYYVYSDSPRPEAFKADLNVTMGSGKKQEIGIWTELATGAETGWDFSSRWIHTDVPVSNSSLENLRNQEPTKFIPIDLNSILLQSERALATMYEARGNHSRSEYYHNKAQLRQHTMQILLCTQSSHCGDLQMPGSKTGMQLRYEKYSLERYWAAWAGGIIESCDVANEMVSLVDESLDRFPGGLPVTRVQTGLQWDFPNVWAPLQYVAIQALDQFSSQCPNLSYQSKRASLRVAQAFITNAFCAWLSSGGNLNSALTTYSGTDTNSNGDYTGPYFYEKYNALGFGYSGISFEYTPQIGFGWTNGVLLWMIDRYAGNLTLDASRSTVSWSRTDIHICFSSHSFGIRLTRENEAQTASSCVPKEFVTALKSDVSTCEPLLSWVDLRALHASQERKVALATTMMAKRSAVVDTDGEGEGTKRARLSTSGGSGSGSATDILFQWAINQGATLDKIYMHHHESDPDNRSIYAKTDILPNDLIAAIPKAVILTESVVANTRLGQHLLSVIPDFNSSWSYWSKGLMLMIGFMVYERFENPNSFWMPYLRTLPKEYNLPIAWDVELVGKELKGTNLMYFVDEKKKELRRAFEGICNDEQVMKKWYKSGSMTWMNWLWSFCGVSSRAFPKRKFRNASGVLSMDGAGGVGCNGLVDVSDGPHGQDGTIRDSVLGDPRVEECELAMWPVLDMLNHQRNAKIEWVTTLAQGVSFINRQPDKIIRAHTEVFNNYGPKGNELLLGHYGFVLETNEEDYVKVRLAVEIDNPELASANNNRTLDGKLDHLKSLNLDERQFLFFQSDKTLPVNMIRTVRILLARRCDEWKSSDGTNTISTRNEIDVFYKSYCLLKSRQDLLVSNPLVADDDEMAERGEVRKHNEDVRKTNARIYRQGQRRILRHAIDLSISQCKSYLSETSLTIEYVDPLDPDANPYRLDAETLMILKIQSLRTTNNTLKELAITRSRQLVEEVLGSDTTESASEHYQGLVQDNVVETDGLSLEDFLWCASVLETHTLGLSREFMHLLEIDISSVDQAEGSRDEEQEEGEMEIICLAL</sequence>
<evidence type="ECO:0000256" key="3">
    <source>
        <dbReference type="ARBA" id="ARBA00023295"/>
    </source>
</evidence>
<feature type="region of interest" description="Disordered" evidence="5">
    <location>
        <begin position="672"/>
        <end position="694"/>
    </location>
</feature>
<dbReference type="PRINTS" id="PR00744">
    <property type="entry name" value="GLHYDRLASE37"/>
</dbReference>
<dbReference type="GO" id="GO:0004555">
    <property type="term" value="F:alpha,alpha-trehalase activity"/>
    <property type="evidence" value="ECO:0007669"/>
    <property type="project" value="UniProtKB-EC"/>
</dbReference>
<dbReference type="Gene3D" id="3.90.1420.10">
    <property type="entry name" value="Rubisco LSMT, substrate-binding domain"/>
    <property type="match status" value="1"/>
</dbReference>
<dbReference type="SUPFAM" id="SSF48208">
    <property type="entry name" value="Six-hairpin glycosidases"/>
    <property type="match status" value="1"/>
</dbReference>
<evidence type="ECO:0000256" key="6">
    <source>
        <dbReference type="SAM" id="SignalP"/>
    </source>
</evidence>
<dbReference type="GO" id="GO:0005993">
    <property type="term" value="P:trehalose catabolic process"/>
    <property type="evidence" value="ECO:0007669"/>
    <property type="project" value="TreeGrafter"/>
</dbReference>
<dbReference type="VEuPathDB" id="FungiDB:SeMB42_g06568"/>
<dbReference type="EC" id="3.2.1.28" evidence="4"/>
<proteinExistence type="inferred from homology"/>
<evidence type="ECO:0000256" key="5">
    <source>
        <dbReference type="SAM" id="MobiDB-lite"/>
    </source>
</evidence>
<dbReference type="PROSITE" id="PS00928">
    <property type="entry name" value="TREHALASE_2"/>
    <property type="match status" value="1"/>
</dbReference>
<dbReference type="PANTHER" id="PTHR23403">
    <property type="entry name" value="TREHALASE"/>
    <property type="match status" value="1"/>
</dbReference>
<keyword evidence="9" id="KW-1185">Reference proteome</keyword>
<dbReference type="Proteomes" id="UP000317494">
    <property type="component" value="Unassembled WGS sequence"/>
</dbReference>
<dbReference type="InterPro" id="IPR001661">
    <property type="entry name" value="Glyco_hydro_37"/>
</dbReference>
<comment type="catalytic activity">
    <reaction evidence="4">
        <text>alpha,alpha-trehalose + H2O = alpha-D-glucose + beta-D-glucose</text>
        <dbReference type="Rhea" id="RHEA:32675"/>
        <dbReference type="ChEBI" id="CHEBI:15377"/>
        <dbReference type="ChEBI" id="CHEBI:15903"/>
        <dbReference type="ChEBI" id="CHEBI:16551"/>
        <dbReference type="ChEBI" id="CHEBI:17925"/>
        <dbReference type="EC" id="3.2.1.28"/>
    </reaction>
</comment>
<dbReference type="InterPro" id="IPR036464">
    <property type="entry name" value="Rubisco_LSMT_subst-bd_sf"/>
</dbReference>
<keyword evidence="3 4" id="KW-0326">Glycosidase</keyword>
<evidence type="ECO:0000256" key="1">
    <source>
        <dbReference type="ARBA" id="ARBA00005615"/>
    </source>
</evidence>
<evidence type="ECO:0000259" key="7">
    <source>
        <dbReference type="Pfam" id="PF09273"/>
    </source>
</evidence>
<feature type="chain" id="PRO_5021288168" description="Trehalase" evidence="6">
    <location>
        <begin position="21"/>
        <end position="1306"/>
    </location>
</feature>
<dbReference type="InterPro" id="IPR012341">
    <property type="entry name" value="6hp_glycosidase-like_sf"/>
</dbReference>
<feature type="domain" description="Rubisco LSMT substrate-binding" evidence="7">
    <location>
        <begin position="1029"/>
        <end position="1150"/>
    </location>
</feature>
<dbReference type="SUPFAM" id="SSF81822">
    <property type="entry name" value="RuBisCo LSMT C-terminal, substrate-binding domain"/>
    <property type="match status" value="1"/>
</dbReference>
<dbReference type="InterPro" id="IPR046341">
    <property type="entry name" value="SET_dom_sf"/>
</dbReference>
<dbReference type="EMBL" id="QEAN01000378">
    <property type="protein sequence ID" value="TPX38799.1"/>
    <property type="molecule type" value="Genomic_DNA"/>
</dbReference>
<feature type="signal peptide" evidence="6">
    <location>
        <begin position="1"/>
        <end position="20"/>
    </location>
</feature>
<dbReference type="Pfam" id="PF09273">
    <property type="entry name" value="Rubis-subs-bind"/>
    <property type="match status" value="1"/>
</dbReference>
<comment type="similarity">
    <text evidence="1 4">Belongs to the glycosyl hydrolase 37 family.</text>
</comment>
<comment type="caution">
    <text evidence="8">The sequence shown here is derived from an EMBL/GenBank/DDBJ whole genome shotgun (WGS) entry which is preliminary data.</text>
</comment>
<evidence type="ECO:0000256" key="4">
    <source>
        <dbReference type="RuleBase" id="RU361180"/>
    </source>
</evidence>
<evidence type="ECO:0000313" key="9">
    <source>
        <dbReference type="Proteomes" id="UP000317494"/>
    </source>
</evidence>
<dbReference type="Pfam" id="PF01204">
    <property type="entry name" value="Trehalase"/>
    <property type="match status" value="1"/>
</dbReference>
<reference evidence="8 9" key="1">
    <citation type="journal article" date="2019" name="Sci. Rep.">
        <title>Comparative genomics of chytrid fungi reveal insights into the obligate biotrophic and pathogenic lifestyle of Synchytrium endobioticum.</title>
        <authorList>
            <person name="van de Vossenberg B.T.L.H."/>
            <person name="Warris S."/>
            <person name="Nguyen H.D.T."/>
            <person name="van Gent-Pelzer M.P.E."/>
            <person name="Joly D.L."/>
            <person name="van de Geest H.C."/>
            <person name="Bonants P.J.M."/>
            <person name="Smith D.S."/>
            <person name="Levesque C.A."/>
            <person name="van der Lee T.A.J."/>
        </authorList>
    </citation>
    <scope>NUCLEOTIDE SEQUENCE [LARGE SCALE GENOMIC DNA]</scope>
    <source>
        <strain evidence="8 9">MB42</strain>
    </source>
</reference>
<keyword evidence="2 4" id="KW-0378">Hydrolase</keyword>
<dbReference type="Gene3D" id="1.50.10.10">
    <property type="match status" value="1"/>
</dbReference>
<evidence type="ECO:0000313" key="8">
    <source>
        <dbReference type="EMBL" id="TPX38799.1"/>
    </source>
</evidence>
<dbReference type="SUPFAM" id="SSF82199">
    <property type="entry name" value="SET domain"/>
    <property type="match status" value="1"/>
</dbReference>
<dbReference type="InterPro" id="IPR018232">
    <property type="entry name" value="Glyco_hydro_37_CS"/>
</dbReference>
<name>A0A507CHM0_9FUNG</name>
<dbReference type="InterPro" id="IPR008928">
    <property type="entry name" value="6-hairpin_glycosidase_sf"/>
</dbReference>
<accession>A0A507CHM0</accession>
<dbReference type="PANTHER" id="PTHR23403:SF1">
    <property type="entry name" value="TREHALASE"/>
    <property type="match status" value="1"/>
</dbReference>
<keyword evidence="6" id="KW-0732">Signal</keyword>
<dbReference type="InterPro" id="IPR015353">
    <property type="entry name" value="Rubisco_LSMT_subst-bd"/>
</dbReference>
<gene>
    <name evidence="8" type="ORF">SeMB42_g06568</name>
</gene>
<organism evidence="8 9">
    <name type="scientific">Synchytrium endobioticum</name>
    <dbReference type="NCBI Taxonomy" id="286115"/>
    <lineage>
        <taxon>Eukaryota</taxon>
        <taxon>Fungi</taxon>
        <taxon>Fungi incertae sedis</taxon>
        <taxon>Chytridiomycota</taxon>
        <taxon>Chytridiomycota incertae sedis</taxon>
        <taxon>Chytridiomycetes</taxon>
        <taxon>Synchytriales</taxon>
        <taxon>Synchytriaceae</taxon>
        <taxon>Synchytrium</taxon>
    </lineage>
</organism>
<dbReference type="Gene3D" id="3.90.1410.10">
    <property type="entry name" value="set domain protein methyltransferase, domain 1"/>
    <property type="match status" value="1"/>
</dbReference>
<evidence type="ECO:0000256" key="2">
    <source>
        <dbReference type="ARBA" id="ARBA00022801"/>
    </source>
</evidence>